<dbReference type="Proteomes" id="UP000032900">
    <property type="component" value="Unassembled WGS sequence"/>
</dbReference>
<reference evidence="1 2" key="1">
    <citation type="journal article" date="2015" name="Microbes Environ.">
        <title>Distribution and evolution of nitrogen fixation genes in the phylum bacteroidetes.</title>
        <authorList>
            <person name="Inoue J."/>
            <person name="Oshima K."/>
            <person name="Suda W."/>
            <person name="Sakamoto M."/>
            <person name="Iino T."/>
            <person name="Noda S."/>
            <person name="Hongoh Y."/>
            <person name="Hattori M."/>
            <person name="Ohkuma M."/>
        </authorList>
    </citation>
    <scope>NUCLEOTIDE SEQUENCE [LARGE SCALE GENOMIC DNA]</scope>
    <source>
        <strain evidence="1">JCM 15548</strain>
    </source>
</reference>
<dbReference type="AlphaFoldDB" id="A0A0E9LRP4"/>
<name>A0A0E9LRP4_9BACT</name>
<keyword evidence="2" id="KW-1185">Reference proteome</keyword>
<gene>
    <name evidence="1" type="ORF">JCM15548_14681</name>
</gene>
<proteinExistence type="predicted"/>
<organism evidence="1 2">
    <name type="scientific">Geofilum rubicundum JCM 15548</name>
    <dbReference type="NCBI Taxonomy" id="1236989"/>
    <lineage>
        <taxon>Bacteria</taxon>
        <taxon>Pseudomonadati</taxon>
        <taxon>Bacteroidota</taxon>
        <taxon>Bacteroidia</taxon>
        <taxon>Marinilabiliales</taxon>
        <taxon>Marinilabiliaceae</taxon>
        <taxon>Geofilum</taxon>
    </lineage>
</organism>
<evidence type="ECO:0000313" key="1">
    <source>
        <dbReference type="EMBL" id="GAO27826.1"/>
    </source>
</evidence>
<dbReference type="EMBL" id="BAZW01000108">
    <property type="protein sequence ID" value="GAO27826.1"/>
    <property type="molecule type" value="Genomic_DNA"/>
</dbReference>
<comment type="caution">
    <text evidence="1">The sequence shown here is derived from an EMBL/GenBank/DDBJ whole genome shotgun (WGS) entry which is preliminary data.</text>
</comment>
<sequence length="177" mass="19148">MSCDAKEVNLYPSFTHTAEVVVNQEGAYDEAIDIFVSEISEAIADLDTDGGILDVMIEGMFLEVTPNAASGVPENSASRTTSSIVLTDWNGGEHLLIEDLSIELTEVTQEVNLQSSLRKAGVKQFRDILFAIAQNDIPAGKEKVGVRLTGSPTPSGSYINAELKLKIKIVVEYKTDI</sequence>
<accession>A0A0E9LRP4</accession>
<evidence type="ECO:0000313" key="2">
    <source>
        <dbReference type="Proteomes" id="UP000032900"/>
    </source>
</evidence>
<protein>
    <submittedName>
        <fullName evidence="1">Uncharacterized protein</fullName>
    </submittedName>
</protein>